<evidence type="ECO:0000259" key="10">
    <source>
        <dbReference type="Pfam" id="PF02320"/>
    </source>
</evidence>
<evidence type="ECO:0000256" key="9">
    <source>
        <dbReference type="SAM" id="MobiDB-lite"/>
    </source>
</evidence>
<dbReference type="PANTHER" id="PTHR15336:SF0">
    <property type="entry name" value="CYTOCHROME B-C1 COMPLEX SUBUNIT 6, MITOCHONDRIAL"/>
    <property type="match status" value="1"/>
</dbReference>
<sequence>MSSIASFFSSFIGTAHADAEEKAPADEEVVVEAAAEEEEPEDLQPILREECKASAKCEALTKHFEHCQEKVNAGQGFKGEDCVEELYEIMMHCVDSSVAPKLFAKLR</sequence>
<dbReference type="InterPro" id="IPR036811">
    <property type="entry name" value="Ubol_cytC_Rdtase_hinge_dom_sf"/>
</dbReference>
<evidence type="ECO:0000256" key="5">
    <source>
        <dbReference type="ARBA" id="ARBA00022792"/>
    </source>
</evidence>
<evidence type="ECO:0000256" key="8">
    <source>
        <dbReference type="ARBA" id="ARBA00023136"/>
    </source>
</evidence>
<reference evidence="12" key="2">
    <citation type="submission" date="2015-01" db="EMBL/GenBank/DDBJ databases">
        <title>Evolutionary Origins and Diversification of the Mycorrhizal Mutualists.</title>
        <authorList>
            <consortium name="DOE Joint Genome Institute"/>
            <consortium name="Mycorrhizal Genomics Consortium"/>
            <person name="Kohler A."/>
            <person name="Kuo A."/>
            <person name="Nagy L.G."/>
            <person name="Floudas D."/>
            <person name="Copeland A."/>
            <person name="Barry K.W."/>
            <person name="Cichocki N."/>
            <person name="Veneault-Fourrey C."/>
            <person name="LaButti K."/>
            <person name="Lindquist E.A."/>
            <person name="Lipzen A."/>
            <person name="Lundell T."/>
            <person name="Morin E."/>
            <person name="Murat C."/>
            <person name="Riley R."/>
            <person name="Ohm R."/>
            <person name="Sun H."/>
            <person name="Tunlid A."/>
            <person name="Henrissat B."/>
            <person name="Grigoriev I.V."/>
            <person name="Hibbett D.S."/>
            <person name="Martin F."/>
        </authorList>
    </citation>
    <scope>NUCLEOTIDE SEQUENCE [LARGE SCALE GENOMIC DNA]</scope>
    <source>
        <strain evidence="12">h7</strain>
    </source>
</reference>
<dbReference type="STRING" id="686832.A0A0C3BF43"/>
<keyword evidence="6" id="KW-0249">Electron transport</keyword>
<evidence type="ECO:0000256" key="6">
    <source>
        <dbReference type="ARBA" id="ARBA00022982"/>
    </source>
</evidence>
<gene>
    <name evidence="11" type="ORF">M413DRAFT_20762</name>
</gene>
<evidence type="ECO:0000313" key="11">
    <source>
        <dbReference type="EMBL" id="KIM35395.1"/>
    </source>
</evidence>
<keyword evidence="3" id="KW-0813">Transport</keyword>
<reference evidence="11 12" key="1">
    <citation type="submission" date="2014-04" db="EMBL/GenBank/DDBJ databases">
        <authorList>
            <consortium name="DOE Joint Genome Institute"/>
            <person name="Kuo A."/>
            <person name="Gay G."/>
            <person name="Dore J."/>
            <person name="Kohler A."/>
            <person name="Nagy L.G."/>
            <person name="Floudas D."/>
            <person name="Copeland A."/>
            <person name="Barry K.W."/>
            <person name="Cichocki N."/>
            <person name="Veneault-Fourrey C."/>
            <person name="LaButti K."/>
            <person name="Lindquist E.A."/>
            <person name="Lipzen A."/>
            <person name="Lundell T."/>
            <person name="Morin E."/>
            <person name="Murat C."/>
            <person name="Sun H."/>
            <person name="Tunlid A."/>
            <person name="Henrissat B."/>
            <person name="Grigoriev I.V."/>
            <person name="Hibbett D.S."/>
            <person name="Martin F."/>
            <person name="Nordberg H.P."/>
            <person name="Cantor M.N."/>
            <person name="Hua S.X."/>
        </authorList>
    </citation>
    <scope>NUCLEOTIDE SEQUENCE [LARGE SCALE GENOMIC DNA]</scope>
    <source>
        <strain evidence="12">h7</strain>
    </source>
</reference>
<organism evidence="11 12">
    <name type="scientific">Hebeloma cylindrosporum</name>
    <dbReference type="NCBI Taxonomy" id="76867"/>
    <lineage>
        <taxon>Eukaryota</taxon>
        <taxon>Fungi</taxon>
        <taxon>Dikarya</taxon>
        <taxon>Basidiomycota</taxon>
        <taxon>Agaricomycotina</taxon>
        <taxon>Agaricomycetes</taxon>
        <taxon>Agaricomycetidae</taxon>
        <taxon>Agaricales</taxon>
        <taxon>Agaricineae</taxon>
        <taxon>Hymenogastraceae</taxon>
        <taxon>Hebeloma</taxon>
    </lineage>
</organism>
<dbReference type="InterPro" id="IPR023184">
    <property type="entry name" value="Ubol_cytC_Rdtase_hinge_dom"/>
</dbReference>
<dbReference type="Pfam" id="PF02320">
    <property type="entry name" value="UCR_hinge"/>
    <property type="match status" value="1"/>
</dbReference>
<accession>A0A0C3BF43</accession>
<dbReference type="PANTHER" id="PTHR15336">
    <property type="entry name" value="UBIQUINOL-CYTOCHROME C REDUCTASE COMPLEX 7.8 KDA PROTEIN"/>
    <property type="match status" value="1"/>
</dbReference>
<protein>
    <recommendedName>
        <fullName evidence="10">Ubiquinol-cytochrome C reductase hinge domain-containing protein</fullName>
    </recommendedName>
</protein>
<keyword evidence="12" id="KW-1185">Reference proteome</keyword>
<name>A0A0C3BF43_HEBCY</name>
<evidence type="ECO:0000256" key="4">
    <source>
        <dbReference type="ARBA" id="ARBA00022660"/>
    </source>
</evidence>
<evidence type="ECO:0000256" key="7">
    <source>
        <dbReference type="ARBA" id="ARBA00023128"/>
    </source>
</evidence>
<comment type="similarity">
    <text evidence="2">Belongs to the UQCRH/QCR6 family.</text>
</comment>
<dbReference type="SUPFAM" id="SSF81531">
    <property type="entry name" value="Non-heme 11 kDa protein of cytochrome bc1 complex (Ubiquinol-cytochrome c reductase)"/>
    <property type="match status" value="1"/>
</dbReference>
<dbReference type="HOGENOM" id="CLU_115913_1_1_1"/>
<evidence type="ECO:0000313" key="12">
    <source>
        <dbReference type="Proteomes" id="UP000053424"/>
    </source>
</evidence>
<evidence type="ECO:0000256" key="3">
    <source>
        <dbReference type="ARBA" id="ARBA00022448"/>
    </source>
</evidence>
<evidence type="ECO:0000256" key="1">
    <source>
        <dbReference type="ARBA" id="ARBA00004137"/>
    </source>
</evidence>
<dbReference type="AlphaFoldDB" id="A0A0C3BF43"/>
<dbReference type="InterPro" id="IPR003422">
    <property type="entry name" value="Cyt_b-c1_6"/>
</dbReference>
<comment type="subcellular location">
    <subcellularLocation>
        <location evidence="1">Mitochondrion inner membrane</location>
        <topology evidence="1">Peripheral membrane protein</topology>
        <orientation evidence="1">Intermembrane side</orientation>
    </subcellularLocation>
</comment>
<dbReference type="GO" id="GO:0006122">
    <property type="term" value="P:mitochondrial electron transport, ubiquinol to cytochrome c"/>
    <property type="evidence" value="ECO:0007669"/>
    <property type="project" value="InterPro"/>
</dbReference>
<dbReference type="GO" id="GO:0005743">
    <property type="term" value="C:mitochondrial inner membrane"/>
    <property type="evidence" value="ECO:0007669"/>
    <property type="project" value="UniProtKB-SubCell"/>
</dbReference>
<dbReference type="Gene3D" id="1.10.287.20">
    <property type="entry name" value="Ubiquinol-cytochrome C reductase hinge domain"/>
    <property type="match status" value="1"/>
</dbReference>
<feature type="domain" description="Ubiquinol-cytochrome C reductase hinge" evidence="10">
    <location>
        <begin position="42"/>
        <end position="107"/>
    </location>
</feature>
<proteinExistence type="inferred from homology"/>
<dbReference type="Proteomes" id="UP000053424">
    <property type="component" value="Unassembled WGS sequence"/>
</dbReference>
<evidence type="ECO:0000256" key="2">
    <source>
        <dbReference type="ARBA" id="ARBA00006498"/>
    </source>
</evidence>
<keyword evidence="5" id="KW-0999">Mitochondrion inner membrane</keyword>
<keyword evidence="8" id="KW-0472">Membrane</keyword>
<keyword evidence="4" id="KW-0679">Respiratory chain</keyword>
<keyword evidence="7" id="KW-0496">Mitochondrion</keyword>
<dbReference type="OrthoDB" id="405848at2759"/>
<dbReference type="EMBL" id="KN831821">
    <property type="protein sequence ID" value="KIM35395.1"/>
    <property type="molecule type" value="Genomic_DNA"/>
</dbReference>
<feature type="region of interest" description="Disordered" evidence="9">
    <location>
        <begin position="18"/>
        <end position="43"/>
    </location>
</feature>
<feature type="compositionally biased region" description="Acidic residues" evidence="9">
    <location>
        <begin position="26"/>
        <end position="42"/>
    </location>
</feature>